<dbReference type="PROSITE" id="PS50043">
    <property type="entry name" value="HTH_LUXR_2"/>
    <property type="match status" value="1"/>
</dbReference>
<dbReference type="Pfam" id="PF00072">
    <property type="entry name" value="Response_reg"/>
    <property type="match status" value="1"/>
</dbReference>
<evidence type="ECO:0000256" key="2">
    <source>
        <dbReference type="PROSITE-ProRule" id="PRU00169"/>
    </source>
</evidence>
<dbReference type="InterPro" id="IPR016032">
    <property type="entry name" value="Sig_transdc_resp-reg_C-effctor"/>
</dbReference>
<reference evidence="5" key="1">
    <citation type="journal article" date="2014" name="Int. J. Syst. Evol. Microbiol.">
        <title>Complete genome sequence of Corynebacterium casei LMG S-19264T (=DSM 44701T), isolated from a smear-ripened cheese.</title>
        <authorList>
            <consortium name="US DOE Joint Genome Institute (JGI-PGF)"/>
            <person name="Walter F."/>
            <person name="Albersmeier A."/>
            <person name="Kalinowski J."/>
            <person name="Ruckert C."/>
        </authorList>
    </citation>
    <scope>NUCLEOTIDE SEQUENCE</scope>
    <source>
        <strain evidence="5">CGMCC 4.7430</strain>
    </source>
</reference>
<dbReference type="InterPro" id="IPR000792">
    <property type="entry name" value="Tscrpt_reg_LuxR_C"/>
</dbReference>
<dbReference type="GO" id="GO:0003677">
    <property type="term" value="F:DNA binding"/>
    <property type="evidence" value="ECO:0007669"/>
    <property type="project" value="UniProtKB-KW"/>
</dbReference>
<evidence type="ECO:0000313" key="5">
    <source>
        <dbReference type="EMBL" id="GGP13020.1"/>
    </source>
</evidence>
<name>A0A918ABD0_9ACTN</name>
<dbReference type="InterPro" id="IPR011006">
    <property type="entry name" value="CheY-like_superfamily"/>
</dbReference>
<dbReference type="SMART" id="SM00448">
    <property type="entry name" value="REC"/>
    <property type="match status" value="1"/>
</dbReference>
<dbReference type="InterPro" id="IPR001789">
    <property type="entry name" value="Sig_transdc_resp-reg_receiver"/>
</dbReference>
<dbReference type="CDD" id="cd06170">
    <property type="entry name" value="LuxR_C_like"/>
    <property type="match status" value="1"/>
</dbReference>
<organism evidence="5 6">
    <name type="scientific">Nonomuraea glycinis</name>
    <dbReference type="NCBI Taxonomy" id="2047744"/>
    <lineage>
        <taxon>Bacteria</taxon>
        <taxon>Bacillati</taxon>
        <taxon>Actinomycetota</taxon>
        <taxon>Actinomycetes</taxon>
        <taxon>Streptosporangiales</taxon>
        <taxon>Streptosporangiaceae</taxon>
        <taxon>Nonomuraea</taxon>
    </lineage>
</organism>
<keyword evidence="1 5" id="KW-0238">DNA-binding</keyword>
<dbReference type="SUPFAM" id="SSF52172">
    <property type="entry name" value="CheY-like"/>
    <property type="match status" value="1"/>
</dbReference>
<dbReference type="PANTHER" id="PTHR43214">
    <property type="entry name" value="TWO-COMPONENT RESPONSE REGULATOR"/>
    <property type="match status" value="1"/>
</dbReference>
<dbReference type="Pfam" id="PF00196">
    <property type="entry name" value="GerE"/>
    <property type="match status" value="1"/>
</dbReference>
<feature type="domain" description="HTH luxR-type" evidence="3">
    <location>
        <begin position="131"/>
        <end position="196"/>
    </location>
</feature>
<sequence length="198" mass="21197">MLLAEDMHMVRGALVALLDLEPDIEVVAQVAAGDEIVPMALAHDPDVAVIDVELPGVDGLTATAELRRRLPRCQVLIVTSFSRPGSVRRAFAARASGFLVKDAPPDRLADAIRRVAAGERVVDPALAVAALETAESPLRPRELEVLRQFADGEDVADIAGALFLSVGTVRNYLTGIVTTLNARNRLHAVRIAQEAGWL</sequence>
<accession>A0A918ABD0</accession>
<proteinExistence type="predicted"/>
<dbReference type="AlphaFoldDB" id="A0A918ABD0"/>
<gene>
    <name evidence="5" type="primary">desR</name>
    <name evidence="5" type="ORF">GCM10012278_63130</name>
</gene>
<reference evidence="5" key="2">
    <citation type="submission" date="2020-09" db="EMBL/GenBank/DDBJ databases">
        <authorList>
            <person name="Sun Q."/>
            <person name="Zhou Y."/>
        </authorList>
    </citation>
    <scope>NUCLEOTIDE SEQUENCE</scope>
    <source>
        <strain evidence="5">CGMCC 4.7430</strain>
    </source>
</reference>
<dbReference type="SMART" id="SM00421">
    <property type="entry name" value="HTH_LUXR"/>
    <property type="match status" value="1"/>
</dbReference>
<feature type="domain" description="Response regulatory" evidence="4">
    <location>
        <begin position="1"/>
        <end position="116"/>
    </location>
</feature>
<keyword evidence="6" id="KW-1185">Reference proteome</keyword>
<dbReference type="SUPFAM" id="SSF46894">
    <property type="entry name" value="C-terminal effector domain of the bipartite response regulators"/>
    <property type="match status" value="1"/>
</dbReference>
<evidence type="ECO:0000256" key="1">
    <source>
        <dbReference type="ARBA" id="ARBA00023125"/>
    </source>
</evidence>
<dbReference type="GO" id="GO:0000160">
    <property type="term" value="P:phosphorelay signal transduction system"/>
    <property type="evidence" value="ECO:0007669"/>
    <property type="project" value="InterPro"/>
</dbReference>
<dbReference type="PROSITE" id="PS50110">
    <property type="entry name" value="RESPONSE_REGULATORY"/>
    <property type="match status" value="1"/>
</dbReference>
<comment type="caution">
    <text evidence="5">The sequence shown here is derived from an EMBL/GenBank/DDBJ whole genome shotgun (WGS) entry which is preliminary data.</text>
</comment>
<evidence type="ECO:0000313" key="6">
    <source>
        <dbReference type="Proteomes" id="UP000660745"/>
    </source>
</evidence>
<dbReference type="Gene3D" id="3.40.50.2300">
    <property type="match status" value="1"/>
</dbReference>
<protein>
    <submittedName>
        <fullName evidence="5">DNA-binding response regulator</fullName>
    </submittedName>
</protein>
<dbReference type="InterPro" id="IPR039420">
    <property type="entry name" value="WalR-like"/>
</dbReference>
<dbReference type="GO" id="GO:0006355">
    <property type="term" value="P:regulation of DNA-templated transcription"/>
    <property type="evidence" value="ECO:0007669"/>
    <property type="project" value="InterPro"/>
</dbReference>
<evidence type="ECO:0000259" key="4">
    <source>
        <dbReference type="PROSITE" id="PS50110"/>
    </source>
</evidence>
<dbReference type="EMBL" id="BMNK01000013">
    <property type="protein sequence ID" value="GGP13020.1"/>
    <property type="molecule type" value="Genomic_DNA"/>
</dbReference>
<feature type="modified residue" description="4-aspartylphosphate" evidence="2">
    <location>
        <position position="51"/>
    </location>
</feature>
<evidence type="ECO:0000259" key="3">
    <source>
        <dbReference type="PROSITE" id="PS50043"/>
    </source>
</evidence>
<dbReference type="PANTHER" id="PTHR43214:SF42">
    <property type="entry name" value="TRANSCRIPTIONAL REGULATORY PROTEIN DESR"/>
    <property type="match status" value="1"/>
</dbReference>
<dbReference type="Proteomes" id="UP000660745">
    <property type="component" value="Unassembled WGS sequence"/>
</dbReference>
<dbReference type="PRINTS" id="PR00038">
    <property type="entry name" value="HTHLUXR"/>
</dbReference>
<keyword evidence="2" id="KW-0597">Phosphoprotein</keyword>